<proteinExistence type="predicted"/>
<organism evidence="1">
    <name type="scientific">Hexamita inflata</name>
    <dbReference type="NCBI Taxonomy" id="28002"/>
    <lineage>
        <taxon>Eukaryota</taxon>
        <taxon>Metamonada</taxon>
        <taxon>Diplomonadida</taxon>
        <taxon>Hexamitidae</taxon>
        <taxon>Hexamitinae</taxon>
        <taxon>Hexamita</taxon>
    </lineage>
</organism>
<reference evidence="2 3" key="2">
    <citation type="submission" date="2024-07" db="EMBL/GenBank/DDBJ databases">
        <authorList>
            <person name="Akdeniz Z."/>
        </authorList>
    </citation>
    <scope>NUCLEOTIDE SEQUENCE [LARGE SCALE GENOMIC DNA]</scope>
</reference>
<dbReference type="EMBL" id="CAXDID020000207">
    <property type="protein sequence ID" value="CAL6055626.1"/>
    <property type="molecule type" value="Genomic_DNA"/>
</dbReference>
<accession>A0AA86UK75</accession>
<reference evidence="1" key="1">
    <citation type="submission" date="2023-06" db="EMBL/GenBank/DDBJ databases">
        <authorList>
            <person name="Kurt Z."/>
        </authorList>
    </citation>
    <scope>NUCLEOTIDE SEQUENCE</scope>
</reference>
<comment type="caution">
    <text evidence="1">The sequence shown here is derived from an EMBL/GenBank/DDBJ whole genome shotgun (WGS) entry which is preliminary data.</text>
</comment>
<evidence type="ECO:0000313" key="1">
    <source>
        <dbReference type="EMBL" id="CAI9959004.1"/>
    </source>
</evidence>
<evidence type="ECO:0000313" key="2">
    <source>
        <dbReference type="EMBL" id="CAL6055626.1"/>
    </source>
</evidence>
<evidence type="ECO:0000313" key="3">
    <source>
        <dbReference type="Proteomes" id="UP001642409"/>
    </source>
</evidence>
<sequence length="135" mass="15447">MITCNRQNTFNKNIIQIIQRVQWNTHILLVYIIVADQYINASTINAVCTVIFKKKQTVFSNCYFSAHDPQTSRTYGMISQREDAAWLKEIAVLDLAPIPPSIFTKRKQIHPTAQSHSRRRCLLADVAKLKSSGKI</sequence>
<protein>
    <submittedName>
        <fullName evidence="2">Hypothetical_protein</fullName>
    </submittedName>
</protein>
<dbReference type="AlphaFoldDB" id="A0AA86UK75"/>
<keyword evidence="3" id="KW-1185">Reference proteome</keyword>
<dbReference type="EMBL" id="CATOUU010000914">
    <property type="protein sequence ID" value="CAI9959004.1"/>
    <property type="molecule type" value="Genomic_DNA"/>
</dbReference>
<gene>
    <name evidence="2" type="ORF">HINF_LOCUS46632</name>
    <name evidence="1" type="ORF">HINF_LOCUS46649</name>
</gene>
<name>A0AA86UK75_9EUKA</name>
<dbReference type="Proteomes" id="UP001642409">
    <property type="component" value="Unassembled WGS sequence"/>
</dbReference>